<feature type="transmembrane region" description="Helical" evidence="2">
    <location>
        <begin position="443"/>
        <end position="463"/>
    </location>
</feature>
<feature type="transmembrane region" description="Helical" evidence="2">
    <location>
        <begin position="307"/>
        <end position="326"/>
    </location>
</feature>
<feature type="transmembrane region" description="Helical" evidence="2">
    <location>
        <begin position="275"/>
        <end position="295"/>
    </location>
</feature>
<feature type="transmembrane region" description="Helical" evidence="2">
    <location>
        <begin position="347"/>
        <end position="365"/>
    </location>
</feature>
<keyword evidence="2" id="KW-0812">Transmembrane</keyword>
<sequence length="810" mass="87030">MGTFHDTPVAADVPPAVPDPRRPDGVRGRPEGPGALGAVWRFLPALAALALLLATLVASDTPLNSIARYGFYIAWGVLLPGTLVYRSLRRAPHTLLEDLVLGAVTGLVLELAAWALFLPLGLAGAAVLWPLLVVVPFAAVPRLRRHWWVRGYAKVPVGWSWAVAGTVALTSGYLYRTYLSRTPLMPADDASRQFIDLSYQMSLAGNAKHAFPLTLPQAAGEPLQYHWFAFVHEAMTSLVGHLDLPVVQLRLMIPALCALTMLVAAVVAHRLTGRIWAGPIAGLLLFAIGEFNGGHGQTPFGSPQTTLMVWGSVSMTYSQPLLLALIATAGDALRRPERETGAPVPQLGGRAVYVLTVLFAFASSAAKATSVPVTLAALALAGAVGLLVSRRIPWTVVKLGAIVAAAQLFSTAVIFAFKTYGLTVDPFSNLRYGWADPHGLRGASGQAVVVALVLFAFVVNTQLRMAGALPLLWRSRLKLEPVQWFLLGGAVAGPAVFVLVSGWNAGYFTHAGLVFGVLLSAWGYCESFERADLGRAGRAVLAAFAVGWTVLLTWFVVDKHDSAWLDRLAGHLHALHPTRSGFLRAFLGGNPDGNGSASGLFPIVAAGLALLGVGVLCALLWWGLSRAVPRMRRRGGVVLLTAALLAGAPTLVLDLPKPVWDATVWGSMPLPASKVDAARWVRAHSEPTDVLATNEHCWSYDDFADPTAPCKDYRDFALSAYSERSVLVEGWAFAPRVMAGTDPGFWDQPLLALNDEAFYRPTAQVLAQLHDEHHVRYLFVNRKVRAESPELAVLAAKVFDNGRIGVYELH</sequence>
<accession>A0A9W6PDY7</accession>
<keyword evidence="2" id="KW-0472">Membrane</keyword>
<feature type="region of interest" description="Disordered" evidence="1">
    <location>
        <begin position="1"/>
        <end position="28"/>
    </location>
</feature>
<feature type="transmembrane region" description="Helical" evidence="2">
    <location>
        <begin position="123"/>
        <end position="143"/>
    </location>
</feature>
<feature type="transmembrane region" description="Helical" evidence="2">
    <location>
        <begin position="371"/>
        <end position="389"/>
    </location>
</feature>
<feature type="transmembrane region" description="Helical" evidence="2">
    <location>
        <begin position="247"/>
        <end position="268"/>
    </location>
</feature>
<evidence type="ECO:0000313" key="4">
    <source>
        <dbReference type="Proteomes" id="UP001165143"/>
    </source>
</evidence>
<dbReference type="OrthoDB" id="3855595at2"/>
<feature type="transmembrane region" description="Helical" evidence="2">
    <location>
        <begin position="636"/>
        <end position="653"/>
    </location>
</feature>
<name>A0A9W6PDY7_9ACTN</name>
<dbReference type="Proteomes" id="UP001165143">
    <property type="component" value="Unassembled WGS sequence"/>
</dbReference>
<feature type="compositionally biased region" description="Basic and acidic residues" evidence="1">
    <location>
        <begin position="19"/>
        <end position="28"/>
    </location>
</feature>
<feature type="transmembrane region" description="Helical" evidence="2">
    <location>
        <begin position="484"/>
        <end position="501"/>
    </location>
</feature>
<feature type="transmembrane region" description="Helical" evidence="2">
    <location>
        <begin position="69"/>
        <end position="87"/>
    </location>
</feature>
<gene>
    <name evidence="3" type="ORF">Kpho01_21810</name>
</gene>
<organism evidence="3 4">
    <name type="scientific">Kitasatospora phosalacinea</name>
    <dbReference type="NCBI Taxonomy" id="2065"/>
    <lineage>
        <taxon>Bacteria</taxon>
        <taxon>Bacillati</taxon>
        <taxon>Actinomycetota</taxon>
        <taxon>Actinomycetes</taxon>
        <taxon>Kitasatosporales</taxon>
        <taxon>Streptomycetaceae</taxon>
        <taxon>Kitasatospora</taxon>
    </lineage>
</organism>
<comment type="caution">
    <text evidence="3">The sequence shown here is derived from an EMBL/GenBank/DDBJ whole genome shotgun (WGS) entry which is preliminary data.</text>
</comment>
<evidence type="ECO:0000256" key="2">
    <source>
        <dbReference type="SAM" id="Phobius"/>
    </source>
</evidence>
<dbReference type="AlphaFoldDB" id="A0A9W6PDY7"/>
<feature type="transmembrane region" description="Helical" evidence="2">
    <location>
        <begin position="155"/>
        <end position="175"/>
    </location>
</feature>
<feature type="transmembrane region" description="Helical" evidence="2">
    <location>
        <begin position="507"/>
        <end position="525"/>
    </location>
</feature>
<feature type="transmembrane region" description="Helical" evidence="2">
    <location>
        <begin position="600"/>
        <end position="624"/>
    </location>
</feature>
<dbReference type="EMBL" id="BSRX01000010">
    <property type="protein sequence ID" value="GLW54170.1"/>
    <property type="molecule type" value="Genomic_DNA"/>
</dbReference>
<reference evidence="3" key="1">
    <citation type="submission" date="2023-02" db="EMBL/GenBank/DDBJ databases">
        <title>Kitasatospora phosalacinea NBRC 14362.</title>
        <authorList>
            <person name="Ichikawa N."/>
            <person name="Sato H."/>
            <person name="Tonouchi N."/>
        </authorList>
    </citation>
    <scope>NUCLEOTIDE SEQUENCE</scope>
    <source>
        <strain evidence="3">NBRC 14362</strain>
    </source>
</reference>
<evidence type="ECO:0000256" key="1">
    <source>
        <dbReference type="SAM" id="MobiDB-lite"/>
    </source>
</evidence>
<proteinExistence type="predicted"/>
<feature type="transmembrane region" description="Helical" evidence="2">
    <location>
        <begin position="401"/>
        <end position="423"/>
    </location>
</feature>
<evidence type="ECO:0000313" key="3">
    <source>
        <dbReference type="EMBL" id="GLW54170.1"/>
    </source>
</evidence>
<dbReference type="RefSeq" id="WP_033256094.1">
    <property type="nucleotide sequence ID" value="NZ_BSRX01000010.1"/>
</dbReference>
<feature type="transmembrane region" description="Helical" evidence="2">
    <location>
        <begin position="537"/>
        <end position="557"/>
    </location>
</feature>
<keyword evidence="2" id="KW-1133">Transmembrane helix</keyword>
<protein>
    <submittedName>
        <fullName evidence="3">Uncharacterized protein</fullName>
    </submittedName>
</protein>
<feature type="transmembrane region" description="Helical" evidence="2">
    <location>
        <begin position="38"/>
        <end position="57"/>
    </location>
</feature>